<evidence type="ECO:0000313" key="3">
    <source>
        <dbReference type="Proteomes" id="UP000295221"/>
    </source>
</evidence>
<evidence type="ECO:0000259" key="1">
    <source>
        <dbReference type="Pfam" id="PF01965"/>
    </source>
</evidence>
<dbReference type="SUPFAM" id="SSF52317">
    <property type="entry name" value="Class I glutamine amidotransferase-like"/>
    <property type="match status" value="1"/>
</dbReference>
<dbReference type="InterPro" id="IPR050325">
    <property type="entry name" value="Prot/Nucl_acid_deglycase"/>
</dbReference>
<dbReference type="PANTHER" id="PTHR48094">
    <property type="entry name" value="PROTEIN/NUCLEIC ACID DEGLYCASE DJ-1-RELATED"/>
    <property type="match status" value="1"/>
</dbReference>
<dbReference type="AlphaFoldDB" id="A0A4R2GJ23"/>
<evidence type="ECO:0000313" key="2">
    <source>
        <dbReference type="EMBL" id="TCO08711.1"/>
    </source>
</evidence>
<dbReference type="InterPro" id="IPR002818">
    <property type="entry name" value="DJ-1/PfpI"/>
</dbReference>
<sequence>MAKVYILLADGFEEVEALTPADVLRRAGFEVFLVSTTGAPVITGSHDISVKTDVFLNDVDSGGGTMLILPGGLPGTTNLFGNEKVKSLIQKFYDKGKWLAAICAAPMILGEMKLLDGRKATCYPGFEKHLHGAELTNEQAVTDGRIVTGRGIGAAMDFSLEIVKNLSGDESLTSELAKKMVVS</sequence>
<dbReference type="PANTHER" id="PTHR48094:SF12">
    <property type="entry name" value="PARKINSON DISEASE PROTEIN 7 HOMOLOG"/>
    <property type="match status" value="1"/>
</dbReference>
<dbReference type="InterPro" id="IPR006287">
    <property type="entry name" value="DJ-1"/>
</dbReference>
<dbReference type="Proteomes" id="UP000295221">
    <property type="component" value="Unassembled WGS sequence"/>
</dbReference>
<gene>
    <name evidence="2" type="ORF">EV194_10422</name>
</gene>
<dbReference type="InterPro" id="IPR029062">
    <property type="entry name" value="Class_I_gatase-like"/>
</dbReference>
<accession>A0A4R2GJ23</accession>
<comment type="caution">
    <text evidence="2">The sequence shown here is derived from an EMBL/GenBank/DDBJ whole genome shotgun (WGS) entry which is preliminary data.</text>
</comment>
<dbReference type="GO" id="GO:0005737">
    <property type="term" value="C:cytoplasm"/>
    <property type="evidence" value="ECO:0007669"/>
    <property type="project" value="TreeGrafter"/>
</dbReference>
<dbReference type="OrthoDB" id="9792284at2"/>
<dbReference type="EMBL" id="SLWK01000004">
    <property type="protein sequence ID" value="TCO08711.1"/>
    <property type="molecule type" value="Genomic_DNA"/>
</dbReference>
<feature type="domain" description="DJ-1/PfpI" evidence="1">
    <location>
        <begin position="2"/>
        <end position="164"/>
    </location>
</feature>
<organism evidence="2 3">
    <name type="scientific">Natronoflexus pectinivorans</name>
    <dbReference type="NCBI Taxonomy" id="682526"/>
    <lineage>
        <taxon>Bacteria</taxon>
        <taxon>Pseudomonadati</taxon>
        <taxon>Bacteroidota</taxon>
        <taxon>Bacteroidia</taxon>
        <taxon>Marinilabiliales</taxon>
        <taxon>Marinilabiliaceae</taxon>
        <taxon>Natronoflexus</taxon>
    </lineage>
</organism>
<name>A0A4R2GJ23_9BACT</name>
<proteinExistence type="predicted"/>
<dbReference type="Pfam" id="PF01965">
    <property type="entry name" value="DJ-1_PfpI"/>
    <property type="match status" value="1"/>
</dbReference>
<reference evidence="2 3" key="1">
    <citation type="submission" date="2019-03" db="EMBL/GenBank/DDBJ databases">
        <title>Genomic Encyclopedia of Type Strains, Phase IV (KMG-IV): sequencing the most valuable type-strain genomes for metagenomic binning, comparative biology and taxonomic classification.</title>
        <authorList>
            <person name="Goeker M."/>
        </authorList>
    </citation>
    <scope>NUCLEOTIDE SEQUENCE [LARGE SCALE GENOMIC DNA]</scope>
    <source>
        <strain evidence="2 3">DSM 24179</strain>
    </source>
</reference>
<protein>
    <submittedName>
        <fullName evidence="2">4-methyl-5(B-hydroxyethyl)-thiazole monophosphate biosynthesis</fullName>
    </submittedName>
</protein>
<dbReference type="CDD" id="cd03135">
    <property type="entry name" value="GATase1_DJ-1"/>
    <property type="match status" value="1"/>
</dbReference>
<keyword evidence="3" id="KW-1185">Reference proteome</keyword>
<dbReference type="NCBIfam" id="TIGR01383">
    <property type="entry name" value="not_thiJ"/>
    <property type="match status" value="1"/>
</dbReference>
<dbReference type="RefSeq" id="WP_132433306.1">
    <property type="nucleotide sequence ID" value="NZ_SLWK01000004.1"/>
</dbReference>
<dbReference type="Gene3D" id="3.40.50.880">
    <property type="match status" value="1"/>
</dbReference>